<dbReference type="Proteomes" id="UP000243518">
    <property type="component" value="Unassembled WGS sequence"/>
</dbReference>
<organism evidence="1 2">
    <name type="scientific">Halopseudomonas aestusnigri</name>
    <dbReference type="NCBI Taxonomy" id="857252"/>
    <lineage>
        <taxon>Bacteria</taxon>
        <taxon>Pseudomonadati</taxon>
        <taxon>Pseudomonadota</taxon>
        <taxon>Gammaproteobacteria</taxon>
        <taxon>Pseudomonadales</taxon>
        <taxon>Pseudomonadaceae</taxon>
        <taxon>Halopseudomonas</taxon>
    </lineage>
</organism>
<keyword evidence="2" id="KW-1185">Reference proteome</keyword>
<comment type="caution">
    <text evidence="1">The sequence shown here is derived from an EMBL/GenBank/DDBJ whole genome shotgun (WGS) entry which is preliminary data.</text>
</comment>
<dbReference type="EMBL" id="FNVE01000003">
    <property type="protein sequence ID" value="SEG13482.1"/>
    <property type="molecule type" value="Genomic_DNA"/>
</dbReference>
<gene>
    <name evidence="1" type="ORF">SAMN05216586_103310</name>
</gene>
<evidence type="ECO:0000313" key="1">
    <source>
        <dbReference type="EMBL" id="SEG13482.1"/>
    </source>
</evidence>
<sequence>MLSGLHGHGTCDSLVRCQVCFCHRHSAEMQSSHRQVMATVQSVTATAYRETASGLPAERFWRARQRVAAGRGSRVSAHCLRGPSSHTAVAPCAAAGNPWGGISWTGDGDTLFGKCLRSSHHPEAVHLHLNTYPSESGAAPLLVGSGLMFWPSSRWPGCKHEPCRRRVLPAATGLHVVVSGVWQVVLT</sequence>
<reference evidence="1 2" key="1">
    <citation type="submission" date="2016-10" db="EMBL/GenBank/DDBJ databases">
        <authorList>
            <person name="Varghese N."/>
            <person name="Submissions S."/>
        </authorList>
    </citation>
    <scope>NUCLEOTIDE SEQUENCE [LARGE SCALE GENOMIC DNA]</scope>
    <source>
        <strain evidence="1 2">CECT 8317</strain>
    </source>
</reference>
<name>A0AAQ1G7K6_9GAMM</name>
<proteinExistence type="predicted"/>
<protein>
    <submittedName>
        <fullName evidence="1">Uncharacterized protein</fullName>
    </submittedName>
</protein>
<accession>A0AAQ1G7K6</accession>
<evidence type="ECO:0000313" key="2">
    <source>
        <dbReference type="Proteomes" id="UP000243518"/>
    </source>
</evidence>
<dbReference type="AlphaFoldDB" id="A0AAQ1G7K6"/>